<dbReference type="HAMAP" id="MF_00652">
    <property type="entry name" value="UPF0246"/>
    <property type="match status" value="1"/>
</dbReference>
<organism evidence="2 3">
    <name type="scientific">Mesonia hippocampi</name>
    <dbReference type="NCBI Taxonomy" id="1628250"/>
    <lineage>
        <taxon>Bacteria</taxon>
        <taxon>Pseudomonadati</taxon>
        <taxon>Bacteroidota</taxon>
        <taxon>Flavobacteriia</taxon>
        <taxon>Flavobacteriales</taxon>
        <taxon>Flavobacteriaceae</taxon>
        <taxon>Mesonia</taxon>
    </lineage>
</organism>
<dbReference type="RefSeq" id="WP_183478398.1">
    <property type="nucleotide sequence ID" value="NZ_JACIFO010000016.1"/>
</dbReference>
<accession>A0A840EWW4</accession>
<dbReference type="InterPro" id="IPR005583">
    <property type="entry name" value="YaaA"/>
</dbReference>
<evidence type="ECO:0000313" key="2">
    <source>
        <dbReference type="EMBL" id="MBB4120066.1"/>
    </source>
</evidence>
<reference evidence="2 3" key="1">
    <citation type="submission" date="2020-08" db="EMBL/GenBank/DDBJ databases">
        <title>Genomic Encyclopedia of Type Strains, Phase IV (KMG-IV): sequencing the most valuable type-strain genomes for metagenomic binning, comparative biology and taxonomic classification.</title>
        <authorList>
            <person name="Goeker M."/>
        </authorList>
    </citation>
    <scope>NUCLEOTIDE SEQUENCE [LARGE SCALE GENOMIC DNA]</scope>
    <source>
        <strain evidence="2 3">DSM 29568</strain>
    </source>
</reference>
<dbReference type="Pfam" id="PF03883">
    <property type="entry name" value="H2O2_YaaD"/>
    <property type="match status" value="1"/>
</dbReference>
<sequence>MKIVISPAKSLELAKKIPTQHYTQPIFMDEAVKINQNLASCTKVELSKLMNISDKLAELNFERYKAFSVNQTQQNARQAVYTFNGDVYTGLDAYALSETAIENLQDKLRILSGLYGVLKPLDLIQAYRLEMGTKLALSKTENLYEFWSEKITHALNEELSEDELFINLASNEYFKAIDKKNLKVPIIAPVFKDFKNGKLKVISFYAKRARGAMVRYIVNNNVQTLPELRGFNLGGYAYSEEFTQKENEPVFIR</sequence>
<dbReference type="GO" id="GO:0005829">
    <property type="term" value="C:cytosol"/>
    <property type="evidence" value="ECO:0007669"/>
    <property type="project" value="TreeGrafter"/>
</dbReference>
<evidence type="ECO:0000256" key="1">
    <source>
        <dbReference type="HAMAP-Rule" id="MF_00652"/>
    </source>
</evidence>
<dbReference type="EMBL" id="JACIFO010000016">
    <property type="protein sequence ID" value="MBB4120066.1"/>
    <property type="molecule type" value="Genomic_DNA"/>
</dbReference>
<comment type="similarity">
    <text evidence="1">Belongs to the UPF0246 family.</text>
</comment>
<dbReference type="PANTHER" id="PTHR30283">
    <property type="entry name" value="PEROXIDE STRESS RESPONSE PROTEIN YAAA"/>
    <property type="match status" value="1"/>
</dbReference>
<gene>
    <name evidence="2" type="ORF">GGR32_002378</name>
</gene>
<dbReference type="Proteomes" id="UP000553034">
    <property type="component" value="Unassembled WGS sequence"/>
</dbReference>
<keyword evidence="3" id="KW-1185">Reference proteome</keyword>
<comment type="caution">
    <text evidence="2">The sequence shown here is derived from an EMBL/GenBank/DDBJ whole genome shotgun (WGS) entry which is preliminary data.</text>
</comment>
<protein>
    <recommendedName>
        <fullName evidence="1">UPF0246 protein GGR32_002378</fullName>
    </recommendedName>
</protein>
<dbReference type="NCBIfam" id="NF002542">
    <property type="entry name" value="PRK02101.1-3"/>
    <property type="match status" value="1"/>
</dbReference>
<dbReference type="GO" id="GO:0033194">
    <property type="term" value="P:response to hydroperoxide"/>
    <property type="evidence" value="ECO:0007669"/>
    <property type="project" value="TreeGrafter"/>
</dbReference>
<evidence type="ECO:0000313" key="3">
    <source>
        <dbReference type="Proteomes" id="UP000553034"/>
    </source>
</evidence>
<proteinExistence type="inferred from homology"/>
<name>A0A840EWW4_9FLAO</name>
<dbReference type="PANTHER" id="PTHR30283:SF4">
    <property type="entry name" value="PEROXIDE STRESS RESISTANCE PROTEIN YAAA"/>
    <property type="match status" value="1"/>
</dbReference>
<dbReference type="AlphaFoldDB" id="A0A840EWW4"/>